<gene>
    <name evidence="4" type="ORF">BIW11_01952</name>
</gene>
<organism evidence="4 5">
    <name type="scientific">Tropilaelaps mercedesae</name>
    <dbReference type="NCBI Taxonomy" id="418985"/>
    <lineage>
        <taxon>Eukaryota</taxon>
        <taxon>Metazoa</taxon>
        <taxon>Ecdysozoa</taxon>
        <taxon>Arthropoda</taxon>
        <taxon>Chelicerata</taxon>
        <taxon>Arachnida</taxon>
        <taxon>Acari</taxon>
        <taxon>Parasitiformes</taxon>
        <taxon>Mesostigmata</taxon>
        <taxon>Gamasina</taxon>
        <taxon>Dermanyssoidea</taxon>
        <taxon>Laelapidae</taxon>
        <taxon>Tropilaelaps</taxon>
    </lineage>
</organism>
<accession>A0A1V9X632</accession>
<feature type="compositionally biased region" description="Basic and acidic residues" evidence="2">
    <location>
        <begin position="248"/>
        <end position="265"/>
    </location>
</feature>
<dbReference type="Gene3D" id="1.10.287.1490">
    <property type="match status" value="1"/>
</dbReference>
<feature type="compositionally biased region" description="Low complexity" evidence="2">
    <location>
        <begin position="237"/>
        <end position="247"/>
    </location>
</feature>
<name>A0A1V9X632_9ACAR</name>
<keyword evidence="1" id="KW-0175">Coiled coil</keyword>
<dbReference type="OrthoDB" id="5875463at2759"/>
<feature type="compositionally biased region" description="Low complexity" evidence="2">
    <location>
        <begin position="295"/>
        <end position="317"/>
    </location>
</feature>
<feature type="compositionally biased region" description="Basic and acidic residues" evidence="2">
    <location>
        <begin position="67"/>
        <end position="81"/>
    </location>
</feature>
<feature type="coiled-coil region" evidence="1">
    <location>
        <begin position="690"/>
        <end position="818"/>
    </location>
</feature>
<keyword evidence="5" id="KW-1185">Reference proteome</keyword>
<dbReference type="InterPro" id="IPR040248">
    <property type="entry name" value="RRBP1"/>
</dbReference>
<dbReference type="PANTHER" id="PTHR18939">
    <property type="entry name" value="RIBOSOME BINDING PROTEIN-1"/>
    <property type="match status" value="1"/>
</dbReference>
<feature type="compositionally biased region" description="Low complexity" evidence="2">
    <location>
        <begin position="112"/>
        <end position="125"/>
    </location>
</feature>
<feature type="region of interest" description="Disordered" evidence="2">
    <location>
        <begin position="53"/>
        <end position="148"/>
    </location>
</feature>
<dbReference type="InParanoid" id="A0A1V9X632"/>
<dbReference type="GO" id="GO:0005789">
    <property type="term" value="C:endoplasmic reticulum membrane"/>
    <property type="evidence" value="ECO:0007669"/>
    <property type="project" value="TreeGrafter"/>
</dbReference>
<dbReference type="AlphaFoldDB" id="A0A1V9X632"/>
<keyword evidence="3" id="KW-0812">Transmembrane</keyword>
<feature type="compositionally biased region" description="Basic and acidic residues" evidence="2">
    <location>
        <begin position="218"/>
        <end position="230"/>
    </location>
</feature>
<feature type="compositionally biased region" description="Basic and acidic residues" evidence="2">
    <location>
        <begin position="324"/>
        <end position="334"/>
    </location>
</feature>
<keyword evidence="3" id="KW-0472">Membrane</keyword>
<feature type="compositionally biased region" description="Low complexity" evidence="2">
    <location>
        <begin position="84"/>
        <end position="103"/>
    </location>
</feature>
<proteinExistence type="predicted"/>
<dbReference type="Proteomes" id="UP000192247">
    <property type="component" value="Unassembled WGS sequence"/>
</dbReference>
<feature type="compositionally biased region" description="Polar residues" evidence="2">
    <location>
        <begin position="273"/>
        <end position="288"/>
    </location>
</feature>
<feature type="non-terminal residue" evidence="4">
    <location>
        <position position="833"/>
    </location>
</feature>
<dbReference type="EMBL" id="MNPL01023257">
    <property type="protein sequence ID" value="OQR68831.1"/>
    <property type="molecule type" value="Genomic_DNA"/>
</dbReference>
<evidence type="ECO:0000256" key="2">
    <source>
        <dbReference type="SAM" id="MobiDB-lite"/>
    </source>
</evidence>
<dbReference type="PANTHER" id="PTHR18939:SF4">
    <property type="entry name" value="RIBOSOME-BINDING PROTEIN 1"/>
    <property type="match status" value="1"/>
</dbReference>
<feature type="region of interest" description="Disordered" evidence="2">
    <location>
        <begin position="180"/>
        <end position="334"/>
    </location>
</feature>
<feature type="coiled-coil region" evidence="1">
    <location>
        <begin position="384"/>
        <end position="647"/>
    </location>
</feature>
<reference evidence="4 5" key="1">
    <citation type="journal article" date="2017" name="Gigascience">
        <title>Draft genome of the honey bee ectoparasitic mite, Tropilaelaps mercedesae, is shaped by the parasitic life history.</title>
        <authorList>
            <person name="Dong X."/>
            <person name="Armstrong S.D."/>
            <person name="Xia D."/>
            <person name="Makepeace B.L."/>
            <person name="Darby A.C."/>
            <person name="Kadowaki T."/>
        </authorList>
    </citation>
    <scope>NUCLEOTIDE SEQUENCE [LARGE SCALE GENOMIC DNA]</scope>
    <source>
        <strain evidence="4">Wuxi-XJTLU</strain>
    </source>
</reference>
<evidence type="ECO:0000256" key="1">
    <source>
        <dbReference type="SAM" id="Coils"/>
    </source>
</evidence>
<comment type="caution">
    <text evidence="4">The sequence shown here is derived from an EMBL/GenBank/DDBJ whole genome shotgun (WGS) entry which is preliminary data.</text>
</comment>
<keyword evidence="3" id="KW-1133">Transmembrane helix</keyword>
<evidence type="ECO:0000313" key="5">
    <source>
        <dbReference type="Proteomes" id="UP000192247"/>
    </source>
</evidence>
<sequence>MEAFVGLGHGAALVGVVAIGATTLLALLMFLVFQMSPGPNYEEVFRRQREQLMAMDEPKQKKKDKPAKKNKDKAKEKKDRSATPTQAVVPVASSVASSTSTEAAPDDKDDAAVTASAEATNTSAAGKDSTFAGSGGGGGGVPKKNHHHDHVDFADKEDVKLVELDQPPKVECDKVLAANRHPGKPILVHSEVPVPSGGETATPNEVPAGKAPFIRANSFRDLRPMDEVELHHKKQHQSPSKSSGSKSSAKELKEQKDDAVSEDKAPQLAASPNKKQQSQAKEQNSGQGATRKENASAAATATGAAATSTAPATTKKASPQHEASGGRKERKVFSKKELRELINQIEQNELPPDTGEDTIQHLVDALLNHQNDSKEWRSTRQDPMQQLKRNLQEKEDQVAHLNEQLNSSLARGKEIHAEMAHWKTRCSQTQAALGAAENKIREESSRLNAEAQRAMRLEDQLREVQVVADQLRSQAASLESANEELKSSLQKTEEEAAAAVAAEKQASIEAAAEVEQTRTELEKLRTELDQVRKSSAEQLDTEKRQWEGRLKQTEAEIAKLRQNLSDSQTQLEQLKNEVSAARGAQEASSGDMDRLAEEAAALKNEVEQLKNRNNQLHEKNWATIEAMNQAEQKYRDLRAEQSKQRKSLLEGLPKARQAAVKDVDSDDFVSAFVAQLSQVIKETDKARTDIESLHERSKTLEAKLQQVTDAKDMFVAEAQKAESEAAASSRVQELEKEIDNLREEAVRLRAEKAQYSGMLTETEKMLHNLENSVEGEEKRWAEDRCRFEAERSEMSAAVRELESTSKELQAQLEYAEVKKNDVQMLLDNCRADL</sequence>
<feature type="transmembrane region" description="Helical" evidence="3">
    <location>
        <begin position="12"/>
        <end position="33"/>
    </location>
</feature>
<evidence type="ECO:0000256" key="3">
    <source>
        <dbReference type="SAM" id="Phobius"/>
    </source>
</evidence>
<protein>
    <recommendedName>
        <fullName evidence="6">Ribosome-binding protein 1-like</fullName>
    </recommendedName>
</protein>
<evidence type="ECO:0008006" key="6">
    <source>
        <dbReference type="Google" id="ProtNLM"/>
    </source>
</evidence>
<evidence type="ECO:0000313" key="4">
    <source>
        <dbReference type="EMBL" id="OQR68831.1"/>
    </source>
</evidence>
<dbReference type="STRING" id="418985.A0A1V9X632"/>